<dbReference type="SMART" id="SM00528">
    <property type="entry name" value="HNS"/>
    <property type="match status" value="1"/>
</dbReference>
<keyword evidence="8" id="KW-1185">Reference proteome</keyword>
<comment type="caution">
    <text evidence="7">The sequence shown here is derived from an EMBL/GenBank/DDBJ whole genome shotgun (WGS) entry which is preliminary data.</text>
</comment>
<dbReference type="GO" id="GO:0009295">
    <property type="term" value="C:nucleoid"/>
    <property type="evidence" value="ECO:0007669"/>
    <property type="project" value="UniProtKB-SubCell"/>
</dbReference>
<dbReference type="SUPFAM" id="SSF81273">
    <property type="entry name" value="H-NS histone-like proteins"/>
    <property type="match status" value="1"/>
</dbReference>
<dbReference type="PANTHER" id="PTHR38097:SF2">
    <property type="entry name" value="DNA-BINDING PROTEIN STPA"/>
    <property type="match status" value="1"/>
</dbReference>
<proteinExistence type="inferred from homology"/>
<comment type="subcellular location">
    <subcellularLocation>
        <location evidence="1">Cytoplasm</location>
        <location evidence="1">Nucleoid</location>
    </subcellularLocation>
</comment>
<accession>A0A2W7Q704</accession>
<evidence type="ECO:0000256" key="5">
    <source>
        <dbReference type="SAM" id="MobiDB-lite"/>
    </source>
</evidence>
<evidence type="ECO:0000259" key="6">
    <source>
        <dbReference type="SMART" id="SM00528"/>
    </source>
</evidence>
<gene>
    <name evidence="7" type="ORF">C7416_101569</name>
</gene>
<dbReference type="InterPro" id="IPR027444">
    <property type="entry name" value="H-NS_C_dom"/>
</dbReference>
<dbReference type="Pfam" id="PF00816">
    <property type="entry name" value="Histone_HNS"/>
    <property type="match status" value="1"/>
</dbReference>
<dbReference type="Gene3D" id="4.10.430.30">
    <property type="match status" value="1"/>
</dbReference>
<feature type="region of interest" description="Disordered" evidence="5">
    <location>
        <begin position="48"/>
        <end position="93"/>
    </location>
</feature>
<dbReference type="Proteomes" id="UP000249638">
    <property type="component" value="Unassembled WGS sequence"/>
</dbReference>
<sequence length="102" mass="11379">MATYKELMAQKQALEAHLEEARANEVAGVIEQIQNLMAEYGLTVDDITKRRRGRPAGSGASKPKSELPPKYRDPKTGKTWSGRGRAPSWLGKNPKRFLIAEE</sequence>
<organism evidence="7 8">
    <name type="scientific">Cupriavidus phytorum</name>
    <dbReference type="NCBI Taxonomy" id="3024399"/>
    <lineage>
        <taxon>Bacteria</taxon>
        <taxon>Pseudomonadati</taxon>
        <taxon>Pseudomonadota</taxon>
        <taxon>Betaproteobacteria</taxon>
        <taxon>Burkholderiales</taxon>
        <taxon>Burkholderiaceae</taxon>
        <taxon>Cupriavidus</taxon>
    </lineage>
</organism>
<evidence type="ECO:0000256" key="4">
    <source>
        <dbReference type="ARBA" id="ARBA00023125"/>
    </source>
</evidence>
<comment type="similarity">
    <text evidence="2">Belongs to the histone-like protein H-NS family.</text>
</comment>
<keyword evidence="3" id="KW-0963">Cytoplasm</keyword>
<name>A0A2W7Q704_9BURK</name>
<feature type="domain" description="DNA-binding protein H-NS-like C-terminal" evidence="6">
    <location>
        <begin position="61"/>
        <end position="99"/>
    </location>
</feature>
<keyword evidence="4 7" id="KW-0238">DNA-binding</keyword>
<feature type="compositionally biased region" description="Basic and acidic residues" evidence="5">
    <location>
        <begin position="63"/>
        <end position="76"/>
    </location>
</feature>
<dbReference type="GO" id="GO:0003677">
    <property type="term" value="F:DNA binding"/>
    <property type="evidence" value="ECO:0007669"/>
    <property type="project" value="UniProtKB-KW"/>
</dbReference>
<evidence type="ECO:0000313" key="7">
    <source>
        <dbReference type="EMBL" id="PZX34285.1"/>
    </source>
</evidence>
<evidence type="ECO:0000256" key="1">
    <source>
        <dbReference type="ARBA" id="ARBA00004453"/>
    </source>
</evidence>
<evidence type="ECO:0000256" key="3">
    <source>
        <dbReference type="ARBA" id="ARBA00022490"/>
    </source>
</evidence>
<evidence type="ECO:0000313" key="8">
    <source>
        <dbReference type="Proteomes" id="UP000249638"/>
    </source>
</evidence>
<evidence type="ECO:0000256" key="2">
    <source>
        <dbReference type="ARBA" id="ARBA00010610"/>
    </source>
</evidence>
<reference evidence="7" key="1">
    <citation type="submission" date="2018-06" db="EMBL/GenBank/DDBJ databases">
        <title>Genomic Encyclopedia of Type Strains, Phase IV (KMG-V): Genome sequencing to study the core and pangenomes of soil and plant-associated prokaryotes.</title>
        <authorList>
            <person name="Whitman W."/>
        </authorList>
    </citation>
    <scope>NUCLEOTIDE SEQUENCE [LARGE SCALE GENOMIC DNA]</scope>
    <source>
        <strain evidence="7">MLR2-44</strain>
    </source>
</reference>
<dbReference type="PANTHER" id="PTHR38097">
    <property type="match status" value="1"/>
</dbReference>
<dbReference type="AlphaFoldDB" id="A0A2W7Q704"/>
<dbReference type="EMBL" id="QKZN01000001">
    <property type="protein sequence ID" value="PZX34285.1"/>
    <property type="molecule type" value="Genomic_DNA"/>
</dbReference>
<protein>
    <submittedName>
        <fullName evidence="7">H-NS family DNA-binding protein</fullName>
    </submittedName>
</protein>